<evidence type="ECO:0000256" key="5">
    <source>
        <dbReference type="ARBA" id="ARBA00023033"/>
    </source>
</evidence>
<dbReference type="PANTHER" id="PTHR13789">
    <property type="entry name" value="MONOOXYGENASE"/>
    <property type="match status" value="1"/>
</dbReference>
<dbReference type="PRINTS" id="PR00420">
    <property type="entry name" value="RNGMNOXGNASE"/>
</dbReference>
<dbReference type="InterPro" id="IPR002938">
    <property type="entry name" value="FAD-bd"/>
</dbReference>
<proteinExistence type="inferred from homology"/>
<comment type="similarity">
    <text evidence="1">Belongs to the paxM FAD-dependent monooxygenase family.</text>
</comment>
<dbReference type="SUPFAM" id="SSF54373">
    <property type="entry name" value="FAD-linked reductases, C-terminal domain"/>
    <property type="match status" value="1"/>
</dbReference>
<dbReference type="AlphaFoldDB" id="A0A9P9DU79"/>
<dbReference type="GO" id="GO:0071949">
    <property type="term" value="F:FAD binding"/>
    <property type="evidence" value="ECO:0007669"/>
    <property type="project" value="InterPro"/>
</dbReference>
<keyword evidence="2" id="KW-0285">Flavoprotein</keyword>
<organism evidence="8 9">
    <name type="scientific">Dendryphion nanum</name>
    <dbReference type="NCBI Taxonomy" id="256645"/>
    <lineage>
        <taxon>Eukaryota</taxon>
        <taxon>Fungi</taxon>
        <taxon>Dikarya</taxon>
        <taxon>Ascomycota</taxon>
        <taxon>Pezizomycotina</taxon>
        <taxon>Dothideomycetes</taxon>
        <taxon>Pleosporomycetidae</taxon>
        <taxon>Pleosporales</taxon>
        <taxon>Torulaceae</taxon>
        <taxon>Dendryphion</taxon>
    </lineage>
</organism>
<name>A0A9P9DU79_9PLEO</name>
<reference evidence="8" key="1">
    <citation type="journal article" date="2021" name="Nat. Commun.">
        <title>Genetic determinants of endophytism in the Arabidopsis root mycobiome.</title>
        <authorList>
            <person name="Mesny F."/>
            <person name="Miyauchi S."/>
            <person name="Thiergart T."/>
            <person name="Pickel B."/>
            <person name="Atanasova L."/>
            <person name="Karlsson M."/>
            <person name="Huettel B."/>
            <person name="Barry K.W."/>
            <person name="Haridas S."/>
            <person name="Chen C."/>
            <person name="Bauer D."/>
            <person name="Andreopoulos W."/>
            <person name="Pangilinan J."/>
            <person name="LaButti K."/>
            <person name="Riley R."/>
            <person name="Lipzen A."/>
            <person name="Clum A."/>
            <person name="Drula E."/>
            <person name="Henrissat B."/>
            <person name="Kohler A."/>
            <person name="Grigoriev I.V."/>
            <person name="Martin F.M."/>
            <person name="Hacquard S."/>
        </authorList>
    </citation>
    <scope>NUCLEOTIDE SEQUENCE</scope>
    <source>
        <strain evidence="8">MPI-CAGE-CH-0243</strain>
    </source>
</reference>
<keyword evidence="6" id="KW-0812">Transmembrane</keyword>
<dbReference type="InterPro" id="IPR036188">
    <property type="entry name" value="FAD/NAD-bd_sf"/>
</dbReference>
<evidence type="ECO:0000256" key="6">
    <source>
        <dbReference type="SAM" id="Phobius"/>
    </source>
</evidence>
<evidence type="ECO:0000256" key="4">
    <source>
        <dbReference type="ARBA" id="ARBA00023002"/>
    </source>
</evidence>
<evidence type="ECO:0000313" key="8">
    <source>
        <dbReference type="EMBL" id="KAH7125488.1"/>
    </source>
</evidence>
<keyword evidence="5" id="KW-0503">Monooxygenase</keyword>
<keyword evidence="4" id="KW-0560">Oxidoreductase</keyword>
<dbReference type="Pfam" id="PF13450">
    <property type="entry name" value="NAD_binding_8"/>
    <property type="match status" value="1"/>
</dbReference>
<dbReference type="EMBL" id="JAGMWT010000007">
    <property type="protein sequence ID" value="KAH7125488.1"/>
    <property type="molecule type" value="Genomic_DNA"/>
</dbReference>
<comment type="caution">
    <text evidence="8">The sequence shown here is derived from an EMBL/GenBank/DDBJ whole genome shotgun (WGS) entry which is preliminary data.</text>
</comment>
<dbReference type="Gene3D" id="3.50.50.60">
    <property type="entry name" value="FAD/NAD(P)-binding domain"/>
    <property type="match status" value="1"/>
</dbReference>
<evidence type="ECO:0000256" key="2">
    <source>
        <dbReference type="ARBA" id="ARBA00022630"/>
    </source>
</evidence>
<dbReference type="PANTHER" id="PTHR13789:SF314">
    <property type="entry name" value="FAD-BINDING DOMAIN-CONTAINING PROTEIN"/>
    <property type="match status" value="1"/>
</dbReference>
<keyword evidence="6" id="KW-0472">Membrane</keyword>
<evidence type="ECO:0000256" key="1">
    <source>
        <dbReference type="ARBA" id="ARBA00007992"/>
    </source>
</evidence>
<dbReference type="Pfam" id="PF01494">
    <property type="entry name" value="FAD_binding_3"/>
    <property type="match status" value="1"/>
</dbReference>
<dbReference type="Proteomes" id="UP000700596">
    <property type="component" value="Unassembled WGS sequence"/>
</dbReference>
<dbReference type="InterPro" id="IPR050493">
    <property type="entry name" value="FAD-dep_Monooxygenase_BioMet"/>
</dbReference>
<feature type="transmembrane region" description="Helical" evidence="6">
    <location>
        <begin position="6"/>
        <end position="25"/>
    </location>
</feature>
<keyword evidence="3" id="KW-0274">FAD</keyword>
<accession>A0A9P9DU79</accession>
<keyword evidence="6" id="KW-1133">Transmembrane helix</keyword>
<evidence type="ECO:0000313" key="9">
    <source>
        <dbReference type="Proteomes" id="UP000700596"/>
    </source>
</evidence>
<evidence type="ECO:0000259" key="7">
    <source>
        <dbReference type="Pfam" id="PF01494"/>
    </source>
</evidence>
<keyword evidence="9" id="KW-1185">Reference proteome</keyword>
<dbReference type="SUPFAM" id="SSF51905">
    <property type="entry name" value="FAD/NAD(P)-binding domain"/>
    <property type="match status" value="1"/>
</dbReference>
<feature type="domain" description="FAD-binding" evidence="7">
    <location>
        <begin position="154"/>
        <end position="366"/>
    </location>
</feature>
<gene>
    <name evidence="8" type="ORF">B0J11DRAFT_558850</name>
</gene>
<dbReference type="OrthoDB" id="9993796at2759"/>
<protein>
    <recommendedName>
        <fullName evidence="7">FAD-binding domain-containing protein</fullName>
    </recommendedName>
</protein>
<evidence type="ECO:0000256" key="3">
    <source>
        <dbReference type="ARBA" id="ARBA00022827"/>
    </source>
</evidence>
<sequence length="409" mass="44882">MTQNSGLNITIIGAGIAGLFAARVLREKHNVTILEKSGGGNEVGAAVTPGPNATKWLYKYGWDPKRCGTLSLGKVRTLNHEGALISEQDVSNIKGLFGSDWHVVHRIDLWNELLRMAAGPSDEIGLSGSPAKLIWCANVVGVDVESGDVNLANGEVIQSDLVIGADGIKSIVRSQVLEKDTEAQPSGASMFRFVIPRDIVNRVTPDAPLINEPNKIELNIRIASDGSRRSVVSYPCRNLELLNVGCIAQDSTIDLPTTDSWSAPGTKEDLLRVFGDFYVRPILEKAENIKLWPLRDHEALPTYFRGRTVLIGDAAHAMTPHQGQGASQAIEDGEGLSLFIDQSVTRKSVSQVLYDFDRVRRVRASKIQAITRDVHEKKSPETMWKNLQYNFSYTGIRDCLAKLDDGQEI</sequence>
<dbReference type="GO" id="GO:0004497">
    <property type="term" value="F:monooxygenase activity"/>
    <property type="evidence" value="ECO:0007669"/>
    <property type="project" value="UniProtKB-KW"/>
</dbReference>